<evidence type="ECO:0000256" key="8">
    <source>
        <dbReference type="ARBA" id="ARBA00023300"/>
    </source>
</evidence>
<dbReference type="GO" id="GO:0008964">
    <property type="term" value="F:phosphoenolpyruvate carboxylase activity"/>
    <property type="evidence" value="ECO:0007669"/>
    <property type="project" value="UniProtKB-EC"/>
</dbReference>
<evidence type="ECO:0000256" key="9">
    <source>
        <dbReference type="ARBA" id="ARBA00048995"/>
    </source>
</evidence>
<dbReference type="RefSeq" id="WP_408034079.1">
    <property type="nucleotide sequence ID" value="NZ_CP121472.1"/>
</dbReference>
<dbReference type="PANTHER" id="PTHR30523">
    <property type="entry name" value="PHOSPHOENOLPYRUVATE CARBOXYLASE"/>
    <property type="match status" value="1"/>
</dbReference>
<evidence type="ECO:0000313" key="14">
    <source>
        <dbReference type="Proteomes" id="UP001432180"/>
    </source>
</evidence>
<evidence type="ECO:0000256" key="7">
    <source>
        <dbReference type="ARBA" id="ARBA00023239"/>
    </source>
</evidence>
<evidence type="ECO:0000256" key="1">
    <source>
        <dbReference type="ARBA" id="ARBA00001946"/>
    </source>
</evidence>
<dbReference type="EMBL" id="CP121472">
    <property type="protein sequence ID" value="WPL17620.1"/>
    <property type="molecule type" value="Genomic_DNA"/>
</dbReference>
<evidence type="ECO:0000256" key="11">
    <source>
        <dbReference type="PROSITE-ProRule" id="PRU10111"/>
    </source>
</evidence>
<evidence type="ECO:0000256" key="6">
    <source>
        <dbReference type="ARBA" id="ARBA00022842"/>
    </source>
</evidence>
<keyword evidence="6 10" id="KW-0460">Magnesium</keyword>
<dbReference type="HAMAP" id="MF_00595">
    <property type="entry name" value="PEPcase_type1"/>
    <property type="match status" value="1"/>
</dbReference>
<protein>
    <recommendedName>
        <fullName evidence="5 10">Phosphoenolpyruvate carboxylase</fullName>
        <shortName evidence="10">PEPC</shortName>
        <shortName evidence="10">PEPCase</shortName>
        <ecNumber evidence="4 10">4.1.1.31</ecNumber>
    </recommendedName>
</protein>
<dbReference type="InterPro" id="IPR022805">
    <property type="entry name" value="PEP_COase_bac/pln-type"/>
</dbReference>
<dbReference type="InterPro" id="IPR015813">
    <property type="entry name" value="Pyrv/PenolPyrv_kinase-like_dom"/>
</dbReference>
<dbReference type="NCBIfam" id="NF000584">
    <property type="entry name" value="PRK00009.1"/>
    <property type="match status" value="1"/>
</dbReference>
<evidence type="ECO:0000256" key="10">
    <source>
        <dbReference type="HAMAP-Rule" id="MF_00595"/>
    </source>
</evidence>
<dbReference type="InterPro" id="IPR018129">
    <property type="entry name" value="PEP_COase_Lys_AS"/>
</dbReference>
<comment type="similarity">
    <text evidence="3 10">Belongs to the PEPCase type 1 family.</text>
</comment>
<organism evidence="13 14">
    <name type="scientific">Thiorhodovibrio winogradskyi</name>
    <dbReference type="NCBI Taxonomy" id="77007"/>
    <lineage>
        <taxon>Bacteria</taxon>
        <taxon>Pseudomonadati</taxon>
        <taxon>Pseudomonadota</taxon>
        <taxon>Gammaproteobacteria</taxon>
        <taxon>Chromatiales</taxon>
        <taxon>Chromatiaceae</taxon>
        <taxon>Thiorhodovibrio</taxon>
    </lineage>
</organism>
<evidence type="ECO:0000256" key="3">
    <source>
        <dbReference type="ARBA" id="ARBA00008346"/>
    </source>
</evidence>
<dbReference type="InterPro" id="IPR021135">
    <property type="entry name" value="PEP_COase"/>
</dbReference>
<dbReference type="PANTHER" id="PTHR30523:SF46">
    <property type="entry name" value="PHOSPHOENOLPYRUVATE CARBOXYLASE"/>
    <property type="match status" value="1"/>
</dbReference>
<keyword evidence="8 10" id="KW-0120">Carbon dioxide fixation</keyword>
<dbReference type="Gene3D" id="1.20.1440.90">
    <property type="entry name" value="Phosphoenolpyruvate/pyruvate domain"/>
    <property type="match status" value="1"/>
</dbReference>
<keyword evidence="14" id="KW-1185">Reference proteome</keyword>
<dbReference type="PRINTS" id="PR00150">
    <property type="entry name" value="PEPCARBXLASE"/>
</dbReference>
<dbReference type="InterPro" id="IPR033129">
    <property type="entry name" value="PEPCASE_His_AS"/>
</dbReference>
<proteinExistence type="inferred from homology"/>
<sequence length="947" mass="107759">MTLPELRTHPEPAPEITSTTPTEAVLGVDRDIELFASLLGEVLREHSRKRVLVIVERLREGFLALRAEDDPKLRGKLMKRIDGLDPQTLSEVIRAYTIYFSLLNIAEEVNGYLQRRSLVSAGGRLWPGSFDHSLRQFAEDGISAGQLQSLLEHLAYSPVFTAHPTEAKRRTTLEIQRRIFLLALDLHRQRLNQEEQQDLLGQILNEIQILWKTDEVRVHKPKVTDEVRQGLYFFRESLFGTVPQVYRNLERAARRVYGADSEVRVPSFMRFGSWIGGDRDGNPFVRPETTELAVRMHCELALTEYIARVTDLSRRLSHSSALSEPSPRFLDSLDDDEDYWLDTMSQSQRRYVHEPYRRKLVIVGHRLEADLKRVRARIHGEEIDLPEGYTDARAFLSDLYLIRDSLISQGDANAAEGRLKDLIRLVETFGFHLMQLDIRQESNRHTQAVMELFARQPGAPLYEAFSEEQKLIALGEAIAHPHPFVIDKGTLTAETRETLEVFEVVARMRAEVGRDTFGAYVISMTHSASHVMEVMLLARLAGLAGKTPNGWFCDLIVAPLFETIDDLQRIDRVMGRLFDDPTYSALLKASGNLQEVMLGYSDSCKDGGILSSAWQLYEAQEKIIHLADERGIMCRLFHGRGGTIGRGGGPTHEAILSQPSDTVHGQIKFTEQGEVLSYRYANPETALYELTVGISGLIKASRCLVEPIPEVRKDYLGIMAEIADHGEQFYRDLVAGTPGFLDYFYEATPLDAIALLNIGSRPSHRKKADRSLGSIRAIPWVFGWAQSRHTLPAWYGIGSAIERWRGGDLERLAKLQKMYQEWPFFRAMLSNTQMSLFKAEMHIAHEYLRLAQDQPAAEGIFARIQEEYQRTLTQVLNIAGLHELMEETPELQTSLYRRNAYLDPLNHVQIALLERYRGEDTQEEREQWLDPLLRSINAIAAGMRNTG</sequence>
<comment type="function">
    <text evidence="2 10">Forms oxaloacetate, a four-carbon dicarboxylic acid source for the tricarboxylic acid cycle.</text>
</comment>
<comment type="subunit">
    <text evidence="10">Homotetramer.</text>
</comment>
<comment type="cofactor">
    <cofactor evidence="1 10">
        <name>Mg(2+)</name>
        <dbReference type="ChEBI" id="CHEBI:18420"/>
    </cofactor>
</comment>
<gene>
    <name evidence="10 13" type="primary">ppc</name>
    <name evidence="13" type="ORF">Thiowin_02645</name>
</gene>
<accession>A0ABZ0SDF9</accession>
<evidence type="ECO:0000256" key="2">
    <source>
        <dbReference type="ARBA" id="ARBA00003670"/>
    </source>
</evidence>
<dbReference type="PROSITE" id="PS00393">
    <property type="entry name" value="PEPCASE_2"/>
    <property type="match status" value="1"/>
</dbReference>
<name>A0ABZ0SDF9_9GAMM</name>
<dbReference type="SUPFAM" id="SSF51621">
    <property type="entry name" value="Phosphoenolpyruvate/pyruvate domain"/>
    <property type="match status" value="1"/>
</dbReference>
<dbReference type="Proteomes" id="UP001432180">
    <property type="component" value="Chromosome"/>
</dbReference>
<evidence type="ECO:0000256" key="4">
    <source>
        <dbReference type="ARBA" id="ARBA00012305"/>
    </source>
</evidence>
<evidence type="ECO:0000256" key="5">
    <source>
        <dbReference type="ARBA" id="ARBA00022419"/>
    </source>
</evidence>
<evidence type="ECO:0000256" key="12">
    <source>
        <dbReference type="PROSITE-ProRule" id="PRU10112"/>
    </source>
</evidence>
<feature type="active site" evidence="10 12">
    <location>
        <position position="605"/>
    </location>
</feature>
<reference evidence="13 14" key="1">
    <citation type="journal article" date="2023" name="Microorganisms">
        <title>Thiorhodovibrio frisius and Trv. litoralis spp. nov., Two Novel Members from a Clade of Fastidious Purple Sulfur Bacteria That Exhibit Unique Red-Shifted Light-Harvesting Capabilities.</title>
        <authorList>
            <person name="Methner A."/>
            <person name="Kuzyk S.B."/>
            <person name="Petersen J."/>
            <person name="Bauer S."/>
            <person name="Brinkmann H."/>
            <person name="Sichau K."/>
            <person name="Wanner G."/>
            <person name="Wolf J."/>
            <person name="Neumann-Schaal M."/>
            <person name="Henke P."/>
            <person name="Tank M."/>
            <person name="Sproer C."/>
            <person name="Bunk B."/>
            <person name="Overmann J."/>
        </authorList>
    </citation>
    <scope>NUCLEOTIDE SEQUENCE [LARGE SCALE GENOMIC DNA]</scope>
    <source>
        <strain evidence="13 14">DSM 6702</strain>
    </source>
</reference>
<dbReference type="EC" id="4.1.1.31" evidence="4 10"/>
<dbReference type="PROSITE" id="PS00781">
    <property type="entry name" value="PEPCASE_1"/>
    <property type="match status" value="1"/>
</dbReference>
<dbReference type="Pfam" id="PF00311">
    <property type="entry name" value="PEPcase"/>
    <property type="match status" value="1"/>
</dbReference>
<evidence type="ECO:0000313" key="13">
    <source>
        <dbReference type="EMBL" id="WPL17620.1"/>
    </source>
</evidence>
<keyword evidence="7 10" id="KW-0456">Lyase</keyword>
<feature type="active site" evidence="10 11">
    <location>
        <position position="163"/>
    </location>
</feature>
<comment type="catalytic activity">
    <reaction evidence="9 10">
        <text>oxaloacetate + phosphate = phosphoenolpyruvate + hydrogencarbonate</text>
        <dbReference type="Rhea" id="RHEA:28370"/>
        <dbReference type="ChEBI" id="CHEBI:16452"/>
        <dbReference type="ChEBI" id="CHEBI:17544"/>
        <dbReference type="ChEBI" id="CHEBI:43474"/>
        <dbReference type="ChEBI" id="CHEBI:58702"/>
        <dbReference type="EC" id="4.1.1.31"/>
    </reaction>
</comment>